<gene>
    <name evidence="1" type="ORF">CR513_28483</name>
</gene>
<reference evidence="1" key="1">
    <citation type="submission" date="2018-05" db="EMBL/GenBank/DDBJ databases">
        <title>Draft genome of Mucuna pruriens seed.</title>
        <authorList>
            <person name="Nnadi N.E."/>
            <person name="Vos R."/>
            <person name="Hasami M.H."/>
            <person name="Devisetty U.K."/>
            <person name="Aguiy J.C."/>
        </authorList>
    </citation>
    <scope>NUCLEOTIDE SEQUENCE [LARGE SCALE GENOMIC DNA]</scope>
    <source>
        <strain evidence="1">JCA_2017</strain>
    </source>
</reference>
<organism evidence="1 2">
    <name type="scientific">Mucuna pruriens</name>
    <name type="common">Velvet bean</name>
    <name type="synonym">Dolichos pruriens</name>
    <dbReference type="NCBI Taxonomy" id="157652"/>
    <lineage>
        <taxon>Eukaryota</taxon>
        <taxon>Viridiplantae</taxon>
        <taxon>Streptophyta</taxon>
        <taxon>Embryophyta</taxon>
        <taxon>Tracheophyta</taxon>
        <taxon>Spermatophyta</taxon>
        <taxon>Magnoliopsida</taxon>
        <taxon>eudicotyledons</taxon>
        <taxon>Gunneridae</taxon>
        <taxon>Pentapetalae</taxon>
        <taxon>rosids</taxon>
        <taxon>fabids</taxon>
        <taxon>Fabales</taxon>
        <taxon>Fabaceae</taxon>
        <taxon>Papilionoideae</taxon>
        <taxon>50 kb inversion clade</taxon>
        <taxon>NPAAA clade</taxon>
        <taxon>indigoferoid/millettioid clade</taxon>
        <taxon>Phaseoleae</taxon>
        <taxon>Mucuna</taxon>
    </lineage>
</organism>
<dbReference type="Proteomes" id="UP000257109">
    <property type="component" value="Unassembled WGS sequence"/>
</dbReference>
<dbReference type="EMBL" id="QJKJ01005583">
    <property type="protein sequence ID" value="RDX89755.1"/>
    <property type="molecule type" value="Genomic_DNA"/>
</dbReference>
<sequence length="104" mass="12280">MSANMQQRPRLPKDIIPPCFPSFFQQGNLVLRRVLKGEATNKLTPNWGDRLGYKKTWRMEHSYWSNGMTLYHMITTKTRKRQSVMTIVGTKTRKRQSVDDCPRH</sequence>
<name>A0A371GGQ9_MUCPR</name>
<keyword evidence="2" id="KW-1185">Reference proteome</keyword>
<protein>
    <submittedName>
        <fullName evidence="1">Uncharacterized protein</fullName>
    </submittedName>
</protein>
<comment type="caution">
    <text evidence="1">The sequence shown here is derived from an EMBL/GenBank/DDBJ whole genome shotgun (WGS) entry which is preliminary data.</text>
</comment>
<accession>A0A371GGQ9</accession>
<evidence type="ECO:0000313" key="1">
    <source>
        <dbReference type="EMBL" id="RDX89755.1"/>
    </source>
</evidence>
<evidence type="ECO:0000313" key="2">
    <source>
        <dbReference type="Proteomes" id="UP000257109"/>
    </source>
</evidence>
<feature type="non-terminal residue" evidence="1">
    <location>
        <position position="1"/>
    </location>
</feature>
<proteinExistence type="predicted"/>
<dbReference type="AlphaFoldDB" id="A0A371GGQ9"/>